<comment type="subcellular location">
    <subcellularLocation>
        <location evidence="3">Golgi apparatus</location>
        <location evidence="3">Golgi stack membrane</location>
        <topology evidence="3">Single-pass type II membrane protein</topology>
    </subcellularLocation>
</comment>
<dbReference type="AlphaFoldDB" id="A0AAE0Y7U3"/>
<keyword evidence="3" id="KW-1133">Transmembrane helix</keyword>
<keyword evidence="3" id="KW-0333">Golgi apparatus</keyword>
<evidence type="ECO:0000313" key="4">
    <source>
        <dbReference type="EMBL" id="KAK3736073.1"/>
    </source>
</evidence>
<keyword evidence="3" id="KW-0812">Transmembrane</keyword>
<organism evidence="4 5">
    <name type="scientific">Elysia crispata</name>
    <name type="common">lettuce slug</name>
    <dbReference type="NCBI Taxonomy" id="231223"/>
    <lineage>
        <taxon>Eukaryota</taxon>
        <taxon>Metazoa</taxon>
        <taxon>Spiralia</taxon>
        <taxon>Lophotrochozoa</taxon>
        <taxon>Mollusca</taxon>
        <taxon>Gastropoda</taxon>
        <taxon>Heterobranchia</taxon>
        <taxon>Euthyneura</taxon>
        <taxon>Panpulmonata</taxon>
        <taxon>Sacoglossa</taxon>
        <taxon>Placobranchoidea</taxon>
        <taxon>Plakobranchidae</taxon>
        <taxon>Elysia</taxon>
    </lineage>
</organism>
<dbReference type="GO" id="GO:0032580">
    <property type="term" value="C:Golgi cisterna membrane"/>
    <property type="evidence" value="ECO:0007669"/>
    <property type="project" value="UniProtKB-SubCell"/>
</dbReference>
<comment type="pathway">
    <text evidence="3">Protein modification; protein glycosylation.</text>
</comment>
<accession>A0AAE0Y7U3</accession>
<evidence type="ECO:0000256" key="2">
    <source>
        <dbReference type="ARBA" id="ARBA00022679"/>
    </source>
</evidence>
<keyword evidence="1 3" id="KW-0328">Glycosyltransferase</keyword>
<feature type="transmembrane region" description="Helical" evidence="3">
    <location>
        <begin position="12"/>
        <end position="36"/>
    </location>
</feature>
<keyword evidence="3" id="KW-0325">Glycoprotein</keyword>
<name>A0AAE0Y7U3_9GAST</name>
<dbReference type="Pfam" id="PF01531">
    <property type="entry name" value="Glyco_transf_11"/>
    <property type="match status" value="1"/>
</dbReference>
<keyword evidence="5" id="KW-1185">Reference proteome</keyword>
<protein>
    <recommendedName>
        <fullName evidence="3">L-Fucosyltransferase</fullName>
        <ecNumber evidence="3">2.4.1.-</ecNumber>
    </recommendedName>
</protein>
<dbReference type="InterPro" id="IPR002516">
    <property type="entry name" value="Glyco_trans_11"/>
</dbReference>
<dbReference type="CDD" id="cd11301">
    <property type="entry name" value="Fut1_Fut2_like"/>
    <property type="match status" value="1"/>
</dbReference>
<sequence length="765" mass="82224">MRVKLGWVPRLFSILFIIAMFVCLNVLWTTSSLAFLTSKSAYNASRFRLSFDTVYVANTTGRADAIKSVLATNNDLKFLETGYLSKNISTDTSSAPQGPRYFLTTLQLGQLGNNMFQYAGLLGLSKMNGRTPVFPASSLVRQVFKISHVDNITEASTWRRLGEANFGKYEAVYEHLPEGNLTLAAYLQSYKYFQSMEKEVRQEFQFREGIQRRAMGLIKFLRPRIGTRTPIGVHARRNDLLTQKEVRQGSLTAPKAYFDQAFAWMRSRHGDVVFLVATDDPAWCKENILQGDDVILLPHATADVHLCALAACRHVIMSVGTFGWWAGWLGGGDVIYYTKPHAPGSMKDKMFSREDFFPLHWIGIGDDTLSAEPQTLEPGLAPLLTPAGDTAVPGPNTARGVLGNTDGVPSTGLGGGAGSLSQQKIASGVNSQLSPQTMLSNQQNISPGLNNQLPPKELWSNQPKIPSSVDIRGSPGTLTLGQPKTNPVLEIQGSPEGMRQMLINKGLVQGGSQEQNPWKTGFQNLVKFNAAETPNVPQNMNEPSVLVKGNPVISNPVADGASPSGVTETGVGGDTLPNVLESVLGKRTDGNPVDSAISPSNALENANLGKNLADEVSSGVGGNIVQSNVNLRLPREGNLNMFDSGIDIKGLTGNTKNLNFANKFNPSLTSQTLDPAREPMKPSVTNIQLGGEVKASVAADDKLSAVNPQITTNLGTNMFKIDGSQVLKKSGLVGANQGSMSTNLGGATQTGTVQNVENKAIPGLL</sequence>
<dbReference type="EC" id="2.4.1.-" evidence="3"/>
<gene>
    <name evidence="4" type="ORF">RRG08_019953</name>
</gene>
<keyword evidence="3" id="KW-0735">Signal-anchor</keyword>
<dbReference type="GO" id="GO:0008107">
    <property type="term" value="F:galactoside 2-alpha-L-fucosyltransferase activity"/>
    <property type="evidence" value="ECO:0007669"/>
    <property type="project" value="InterPro"/>
</dbReference>
<reference evidence="4" key="1">
    <citation type="journal article" date="2023" name="G3 (Bethesda)">
        <title>A reference genome for the long-term kleptoplast-retaining sea slug Elysia crispata morphotype clarki.</title>
        <authorList>
            <person name="Eastman K.E."/>
            <person name="Pendleton A.L."/>
            <person name="Shaikh M.A."/>
            <person name="Suttiyut T."/>
            <person name="Ogas R."/>
            <person name="Tomko P."/>
            <person name="Gavelis G."/>
            <person name="Widhalm J.R."/>
            <person name="Wisecaver J.H."/>
        </authorList>
    </citation>
    <scope>NUCLEOTIDE SEQUENCE</scope>
    <source>
        <strain evidence="4">ECLA1</strain>
    </source>
</reference>
<dbReference type="GO" id="GO:0005975">
    <property type="term" value="P:carbohydrate metabolic process"/>
    <property type="evidence" value="ECO:0007669"/>
    <property type="project" value="InterPro"/>
</dbReference>
<dbReference type="PANTHER" id="PTHR11927">
    <property type="entry name" value="GALACTOSIDE 2-L-FUCOSYLTRANSFERASE"/>
    <property type="match status" value="1"/>
</dbReference>
<dbReference type="PANTHER" id="PTHR11927:SF9">
    <property type="entry name" value="L-FUCOSYLTRANSFERASE"/>
    <property type="match status" value="1"/>
</dbReference>
<comment type="similarity">
    <text evidence="3">Belongs to the glycosyltransferase 11 family.</text>
</comment>
<dbReference type="Proteomes" id="UP001283361">
    <property type="component" value="Unassembled WGS sequence"/>
</dbReference>
<evidence type="ECO:0000256" key="1">
    <source>
        <dbReference type="ARBA" id="ARBA00022676"/>
    </source>
</evidence>
<proteinExistence type="inferred from homology"/>
<evidence type="ECO:0000313" key="5">
    <source>
        <dbReference type="Proteomes" id="UP001283361"/>
    </source>
</evidence>
<dbReference type="EMBL" id="JAWDGP010006750">
    <property type="protein sequence ID" value="KAK3736073.1"/>
    <property type="molecule type" value="Genomic_DNA"/>
</dbReference>
<evidence type="ECO:0000256" key="3">
    <source>
        <dbReference type="RuleBase" id="RU363129"/>
    </source>
</evidence>
<keyword evidence="3" id="KW-0472">Membrane</keyword>
<keyword evidence="2 3" id="KW-0808">Transferase</keyword>
<comment type="caution">
    <text evidence="4">The sequence shown here is derived from an EMBL/GenBank/DDBJ whole genome shotgun (WGS) entry which is preliminary data.</text>
</comment>